<dbReference type="HOGENOM" id="CLU_036503_0_0_1"/>
<dbReference type="AlphaFoldDB" id="A0A0D2ALZ8"/>
<proteinExistence type="inferred from homology"/>
<dbReference type="Pfam" id="PF05705">
    <property type="entry name" value="DUF829"/>
    <property type="match status" value="1"/>
</dbReference>
<keyword evidence="3 7" id="KW-1133">Transmembrane helix</keyword>
<dbReference type="Proteomes" id="UP000053259">
    <property type="component" value="Unassembled WGS sequence"/>
</dbReference>
<dbReference type="GeneID" id="27316303"/>
<dbReference type="InParanoid" id="A0A0D2ALZ8"/>
<evidence type="ECO:0000256" key="5">
    <source>
        <dbReference type="ARBA" id="ARBA00023242"/>
    </source>
</evidence>
<dbReference type="InterPro" id="IPR029058">
    <property type="entry name" value="AB_hydrolase_fold"/>
</dbReference>
<keyword evidence="4 7" id="KW-0472">Membrane</keyword>
<evidence type="ECO:0000256" key="4">
    <source>
        <dbReference type="ARBA" id="ARBA00023136"/>
    </source>
</evidence>
<keyword evidence="5" id="KW-0539">Nucleus</keyword>
<keyword evidence="9" id="KW-1185">Reference proteome</keyword>
<dbReference type="PANTHER" id="PTHR12265">
    <property type="entry name" value="TRANSMEMBRANE PROTEIN 53"/>
    <property type="match status" value="1"/>
</dbReference>
<dbReference type="InterPro" id="IPR008547">
    <property type="entry name" value="DUF829_TMEM53"/>
</dbReference>
<feature type="transmembrane region" description="Helical" evidence="7">
    <location>
        <begin position="173"/>
        <end position="192"/>
    </location>
</feature>
<dbReference type="GO" id="GO:0005640">
    <property type="term" value="C:nuclear outer membrane"/>
    <property type="evidence" value="ECO:0007669"/>
    <property type="project" value="UniProtKB-SubCell"/>
</dbReference>
<evidence type="ECO:0000256" key="3">
    <source>
        <dbReference type="ARBA" id="ARBA00022989"/>
    </source>
</evidence>
<gene>
    <name evidence="8" type="ORF">PV09_08330</name>
</gene>
<dbReference type="PANTHER" id="PTHR12265:SF30">
    <property type="entry name" value="TRANSMEMBRANE PROTEIN 53"/>
    <property type="match status" value="1"/>
</dbReference>
<dbReference type="RefSeq" id="XP_016210023.1">
    <property type="nucleotide sequence ID" value="XM_016362206.1"/>
</dbReference>
<evidence type="ECO:0000256" key="1">
    <source>
        <dbReference type="ARBA" id="ARBA00007387"/>
    </source>
</evidence>
<accession>A0A0D2ALZ8</accession>
<comment type="similarity">
    <text evidence="1">Belongs to the TMEM53 family.</text>
</comment>
<protein>
    <recommendedName>
        <fullName evidence="10">Indole-diterpene biosynthesis protein PaxU</fullName>
    </recommendedName>
</protein>
<dbReference type="STRING" id="253628.A0A0D2ALZ8"/>
<evidence type="ECO:0000313" key="9">
    <source>
        <dbReference type="Proteomes" id="UP000053259"/>
    </source>
</evidence>
<dbReference type="SUPFAM" id="SSF53474">
    <property type="entry name" value="alpha/beta-Hydrolases"/>
    <property type="match status" value="1"/>
</dbReference>
<evidence type="ECO:0000313" key="8">
    <source>
        <dbReference type="EMBL" id="KIW00154.1"/>
    </source>
</evidence>
<evidence type="ECO:0000256" key="2">
    <source>
        <dbReference type="ARBA" id="ARBA00022692"/>
    </source>
</evidence>
<organism evidence="8 9">
    <name type="scientific">Verruconis gallopava</name>
    <dbReference type="NCBI Taxonomy" id="253628"/>
    <lineage>
        <taxon>Eukaryota</taxon>
        <taxon>Fungi</taxon>
        <taxon>Dikarya</taxon>
        <taxon>Ascomycota</taxon>
        <taxon>Pezizomycotina</taxon>
        <taxon>Dothideomycetes</taxon>
        <taxon>Pleosporomycetidae</taxon>
        <taxon>Venturiales</taxon>
        <taxon>Sympoventuriaceae</taxon>
        <taxon>Verruconis</taxon>
    </lineage>
</organism>
<dbReference type="EMBL" id="KN847567">
    <property type="protein sequence ID" value="KIW00154.1"/>
    <property type="molecule type" value="Genomic_DNA"/>
</dbReference>
<dbReference type="VEuPathDB" id="FungiDB:PV09_08330"/>
<evidence type="ECO:0000256" key="7">
    <source>
        <dbReference type="SAM" id="Phobius"/>
    </source>
</evidence>
<evidence type="ECO:0008006" key="10">
    <source>
        <dbReference type="Google" id="ProtNLM"/>
    </source>
</evidence>
<name>A0A0D2ALZ8_9PEZI</name>
<comment type="subcellular location">
    <subcellularLocation>
        <location evidence="6">Nucleus outer membrane</location>
        <topology evidence="6">Single-pass membrane protein</topology>
    </subcellularLocation>
</comment>
<keyword evidence="2 7" id="KW-0812">Transmembrane</keyword>
<sequence>MSVATQSHGPFPDFTQLAPTIWYYCPKTNAANGNGSIKKQPDLVILSTWMGAAPRHIMKYVTGYQNLFPKSPILMLTNSIGDIVLKTHKQHKEHLKGAIRVIHETASTIQSPKILLHLFSNGGAHHIAHLAFLYQRQFHTPLPITGMVLDSAPGRATYGRSVAAMSVGLPRFFLLRLLGLLVIHFLCASMWVRHHIFRQENIITKVRRQLIDPQLFPTSAPRVYIYSKTDRMVGWKDVEYNANLAKENGYSVRTERYENTEHVGHLRKDPERYWEAVQAALT</sequence>
<dbReference type="OrthoDB" id="77878at2759"/>
<reference evidence="8 9" key="1">
    <citation type="submission" date="2015-01" db="EMBL/GenBank/DDBJ databases">
        <title>The Genome Sequence of Ochroconis gallopava CBS43764.</title>
        <authorList>
            <consortium name="The Broad Institute Genomics Platform"/>
            <person name="Cuomo C."/>
            <person name="de Hoog S."/>
            <person name="Gorbushina A."/>
            <person name="Stielow B."/>
            <person name="Teixiera M."/>
            <person name="Abouelleil A."/>
            <person name="Chapman S.B."/>
            <person name="Priest M."/>
            <person name="Young S.K."/>
            <person name="Wortman J."/>
            <person name="Nusbaum C."/>
            <person name="Birren B."/>
        </authorList>
    </citation>
    <scope>NUCLEOTIDE SEQUENCE [LARGE SCALE GENOMIC DNA]</scope>
    <source>
        <strain evidence="8 9">CBS 43764</strain>
    </source>
</reference>
<evidence type="ECO:0000256" key="6">
    <source>
        <dbReference type="ARBA" id="ARBA00034303"/>
    </source>
</evidence>